<dbReference type="Proteomes" id="UP000571084">
    <property type="component" value="Unassembled WGS sequence"/>
</dbReference>
<keyword evidence="2" id="KW-1185">Reference proteome</keyword>
<gene>
    <name evidence="1" type="ORF">HNR39_003732</name>
</gene>
<comment type="caution">
    <text evidence="1">The sequence shown here is derived from an EMBL/GenBank/DDBJ whole genome shotgun (WGS) entry which is preliminary data.</text>
</comment>
<proteinExistence type="predicted"/>
<accession>A0A840RZN2</accession>
<organism evidence="1 2">
    <name type="scientific">Glaciimonas immobilis</name>
    <dbReference type="NCBI Taxonomy" id="728004"/>
    <lineage>
        <taxon>Bacteria</taxon>
        <taxon>Pseudomonadati</taxon>
        <taxon>Pseudomonadota</taxon>
        <taxon>Betaproteobacteria</taxon>
        <taxon>Burkholderiales</taxon>
        <taxon>Oxalobacteraceae</taxon>
        <taxon>Glaciimonas</taxon>
    </lineage>
</organism>
<protein>
    <submittedName>
        <fullName evidence="1">Uncharacterized protein</fullName>
    </submittedName>
</protein>
<evidence type="ECO:0000313" key="1">
    <source>
        <dbReference type="EMBL" id="MBB5201870.1"/>
    </source>
</evidence>
<dbReference type="EMBL" id="JACHHQ010000009">
    <property type="protein sequence ID" value="MBB5201870.1"/>
    <property type="molecule type" value="Genomic_DNA"/>
</dbReference>
<dbReference type="RefSeq" id="WP_168054449.1">
    <property type="nucleotide sequence ID" value="NZ_JAAOZT010000005.1"/>
</dbReference>
<dbReference type="AlphaFoldDB" id="A0A840RZN2"/>
<sequence length="84" mass="9320">MFTSDFNVGLSDGFGNYSKLVRAQGGEAFEVKHGGSRPRIHRLRSVVPGAPIVMRNHLSAIAVDASIILLLLQQSQRLSRYHHH</sequence>
<name>A0A840RZN2_9BURK</name>
<evidence type="ECO:0000313" key="2">
    <source>
        <dbReference type="Proteomes" id="UP000571084"/>
    </source>
</evidence>
<reference evidence="1 2" key="1">
    <citation type="submission" date="2020-08" db="EMBL/GenBank/DDBJ databases">
        <title>Genomic Encyclopedia of Type Strains, Phase IV (KMG-IV): sequencing the most valuable type-strain genomes for metagenomic binning, comparative biology and taxonomic classification.</title>
        <authorList>
            <person name="Goeker M."/>
        </authorList>
    </citation>
    <scope>NUCLEOTIDE SEQUENCE [LARGE SCALE GENOMIC DNA]</scope>
    <source>
        <strain evidence="1 2">DSM 23240</strain>
    </source>
</reference>